<reference evidence="2" key="2">
    <citation type="submission" date="2023-04" db="EMBL/GenBank/DDBJ databases">
        <title>Molecular characterization of the Integrative and Conjugative elements harboring multidrug-resistance gene from Glaesserella (Haemophilus) parasuis.</title>
        <authorList>
            <person name="Che Y."/>
            <person name="Zhou L."/>
        </authorList>
    </citation>
    <scope>NUCLEOTIDE SEQUENCE</scope>
    <source>
        <strain evidence="2">Z44</strain>
    </source>
</reference>
<evidence type="ECO:0000313" key="1">
    <source>
        <dbReference type="EMBL" id="MDD2167146.1"/>
    </source>
</evidence>
<protein>
    <recommendedName>
        <fullName evidence="4">Lipoprotein</fullName>
    </recommendedName>
</protein>
<dbReference type="Proteomes" id="UP001222296">
    <property type="component" value="Chromosome"/>
</dbReference>
<dbReference type="EMBL" id="JAODIR010000002">
    <property type="protein sequence ID" value="MDD2167146.1"/>
    <property type="molecule type" value="Genomic_DNA"/>
</dbReference>
<organism evidence="1 3">
    <name type="scientific">Glaesserella parasuis</name>
    <name type="common">Haemophilus parasuis</name>
    <dbReference type="NCBI Taxonomy" id="738"/>
    <lineage>
        <taxon>Bacteria</taxon>
        <taxon>Pseudomonadati</taxon>
        <taxon>Pseudomonadota</taxon>
        <taxon>Gammaproteobacteria</taxon>
        <taxon>Pasteurellales</taxon>
        <taxon>Pasteurellaceae</taxon>
        <taxon>Glaesserella</taxon>
    </lineage>
</organism>
<proteinExistence type="predicted"/>
<dbReference type="PROSITE" id="PS51257">
    <property type="entry name" value="PROKAR_LIPOPROTEIN"/>
    <property type="match status" value="1"/>
</dbReference>
<sequence>MKKIFVIASILMLAGCTFGGRVNAGGGSNGVGIGLGIGTGIRF</sequence>
<accession>A0A084EVI3</accession>
<dbReference type="RefSeq" id="WP_021109435.1">
    <property type="nucleotide sequence ID" value="NZ_CBCRUP010000001.1"/>
</dbReference>
<evidence type="ECO:0000313" key="3">
    <source>
        <dbReference type="Proteomes" id="UP001148834"/>
    </source>
</evidence>
<dbReference type="EMBL" id="CP121769">
    <property type="protein sequence ID" value="WGE09267.1"/>
    <property type="molecule type" value="Genomic_DNA"/>
</dbReference>
<name>A0A084EVI3_GLAPU</name>
<evidence type="ECO:0000313" key="2">
    <source>
        <dbReference type="EMBL" id="WGE09267.1"/>
    </source>
</evidence>
<dbReference type="AlphaFoldDB" id="A0A084EVI3"/>
<reference evidence="1" key="1">
    <citation type="submission" date="2022-09" db="EMBL/GenBank/DDBJ databases">
        <title>Molecular characterization of Glaesserella parasuis strains circulating in commercial swine farms using whole-genome sequencing.</title>
        <authorList>
            <person name="Mugabi R."/>
            <person name="Clavijo M."/>
            <person name="Li G."/>
        </authorList>
    </citation>
    <scope>NUCLEOTIDE SEQUENCE</scope>
    <source>
        <strain evidence="1">0435-53</strain>
    </source>
</reference>
<gene>
    <name evidence="1" type="ORF">N5925_00695</name>
    <name evidence="2" type="ORF">QBL01_08370</name>
</gene>
<dbReference type="Proteomes" id="UP001148834">
    <property type="component" value="Unassembled WGS sequence"/>
</dbReference>
<evidence type="ECO:0008006" key="4">
    <source>
        <dbReference type="Google" id="ProtNLM"/>
    </source>
</evidence>